<feature type="region of interest" description="Disordered" evidence="2">
    <location>
        <begin position="250"/>
        <end position="271"/>
    </location>
</feature>
<keyword evidence="6" id="KW-1185">Reference proteome</keyword>
<keyword evidence="1" id="KW-0539">Nucleus</keyword>
<sequence length="843" mass="94634">MRPQHVNSEALSASGRTSEKLSLPALQSKMKCDPEGYESELLLLYSQFNSSLELFQQQAVFTSISGVDTDPAVAKDLGDRAVFLSHLTPFYPKHLAEFPKQLAQFLRSTARSLPSSLRCHVAQALILLINRKIVDIGDTLALFLELQTLGDRALRKLAFSHVVHSIKRMNQKHKNEAQNRALQNILFPMLQQEDEAQAKRSLITLCDLHRRKVWFDDRTANAVCTACFHSSSRIMIAALSFLLDYEKIEDDDDSDGSSSEDETPQKPQVVLSKGDVYKAHHKGTLASKKKKKAKLQRVIRNMKRKQRLSSEKVISNNYSPLNHLKDAQGFSEKLFSRLQTCNERFEVKMMMLKVIARTVGLHRLILLNFYPFLQKYVQPHQRDVTNLLAAAVQACHDMVPPDAVEPLFKQIVNQFVHDRSRTEAIAVGLNVVREICLRIPLLMTEDLLQDLVLYKKSHEKAVSTAARSLITLFREICPSLLIKKDRGRPTDPKAKPKAFGEVNVVSSVPGAELLQHDDDDDDDDDVNDDNSDETGFSDCDDSHDSDVKFAASDGEQNELDNHNSDLFRKDSTNDVQVAEVAEDEDGNNITDDDSVDVSDDDDDDDDNESGGSGDEDDDDGVSDDVDGEEEEGEKEFNGSHKTNDHDDGNDGTGEEKSKARKRKALDFEGQLNAADTSLRALKRLAGAKMGHAPLDSTDGILSNEDFQRIKDLKAKEEAKFALAQHGLLRKGSDAKSTGFKIPTSDQLSVKRVDPAMLEVNIRKKLSKEERLELVRAGREDRGKYQARAAVKQKKTGGLSNRQKEHKKAMPLAAKRSKIQKSREVKRKQQRRSGKQFRGRKAWK</sequence>
<comment type="similarity">
    <text evidence="1">Belongs to the SDA1 family.</text>
</comment>
<dbReference type="InterPro" id="IPR048292">
    <property type="entry name" value="SDA1_C"/>
</dbReference>
<proteinExistence type="inferred from homology"/>
<feature type="compositionally biased region" description="Basic residues" evidence="2">
    <location>
        <begin position="803"/>
        <end position="843"/>
    </location>
</feature>
<feature type="region of interest" description="Disordered" evidence="2">
    <location>
        <begin position="777"/>
        <end position="843"/>
    </location>
</feature>
<dbReference type="InterPro" id="IPR012977">
    <property type="entry name" value="SDA1_N"/>
</dbReference>
<feature type="compositionally biased region" description="Acidic residues" evidence="2">
    <location>
        <begin position="250"/>
        <end position="262"/>
    </location>
</feature>
<comment type="subcellular location">
    <subcellularLocation>
        <location evidence="1">Nucleus</location>
        <location evidence="1">Nucleolus</location>
    </subcellularLocation>
</comment>
<dbReference type="Pfam" id="PF21638">
    <property type="entry name" value="SDA1_C"/>
    <property type="match status" value="1"/>
</dbReference>
<feature type="compositionally biased region" description="Acidic residues" evidence="2">
    <location>
        <begin position="517"/>
        <end position="532"/>
    </location>
</feature>
<keyword evidence="1" id="KW-0653">Protein transport</keyword>
<feature type="compositionally biased region" description="Basic and acidic residues" evidence="2">
    <location>
        <begin position="634"/>
        <end position="657"/>
    </location>
</feature>
<accession>A0ABY9BCX8</accession>
<keyword evidence="1" id="KW-0813">Transport</keyword>
<feature type="domain" description="SDA1 N-terminal" evidence="3">
    <location>
        <begin position="83"/>
        <end position="457"/>
    </location>
</feature>
<dbReference type="InterPro" id="IPR027312">
    <property type="entry name" value="Sda1"/>
</dbReference>
<dbReference type="InterPro" id="IPR016024">
    <property type="entry name" value="ARM-type_fold"/>
</dbReference>
<evidence type="ECO:0000313" key="6">
    <source>
        <dbReference type="Proteomes" id="UP001227230"/>
    </source>
</evidence>
<reference evidence="5 6" key="1">
    <citation type="journal article" date="2023" name="Hortic Res">
        <title>The complete reference genome for grapevine (Vitis vinifera L.) genetics and breeding.</title>
        <authorList>
            <person name="Shi X."/>
            <person name="Cao S."/>
            <person name="Wang X."/>
            <person name="Huang S."/>
            <person name="Wang Y."/>
            <person name="Liu Z."/>
            <person name="Liu W."/>
            <person name="Leng X."/>
            <person name="Peng Y."/>
            <person name="Wang N."/>
            <person name="Wang Y."/>
            <person name="Ma Z."/>
            <person name="Xu X."/>
            <person name="Zhang F."/>
            <person name="Xue H."/>
            <person name="Zhong H."/>
            <person name="Wang Y."/>
            <person name="Zhang K."/>
            <person name="Velt A."/>
            <person name="Avia K."/>
            <person name="Holtgrawe D."/>
            <person name="Grimplet J."/>
            <person name="Matus J.T."/>
            <person name="Ware D."/>
            <person name="Wu X."/>
            <person name="Wang H."/>
            <person name="Liu C."/>
            <person name="Fang Y."/>
            <person name="Rustenholz C."/>
            <person name="Cheng Z."/>
            <person name="Xiao H."/>
            <person name="Zhou Y."/>
        </authorList>
    </citation>
    <scope>NUCLEOTIDE SEQUENCE [LARGE SCALE GENOMIC DNA]</scope>
    <source>
        <strain evidence="6">cv. Pinot noir / PN40024</strain>
        <tissue evidence="5">Leaf</tissue>
    </source>
</reference>
<evidence type="ECO:0000259" key="4">
    <source>
        <dbReference type="Pfam" id="PF21638"/>
    </source>
</evidence>
<dbReference type="EMBL" id="CP126648">
    <property type="protein sequence ID" value="WJZ80678.1"/>
    <property type="molecule type" value="Genomic_DNA"/>
</dbReference>
<dbReference type="PANTHER" id="PTHR12730:SF0">
    <property type="entry name" value="PROTEIN SDA1 HOMOLOG"/>
    <property type="match status" value="1"/>
</dbReference>
<dbReference type="Proteomes" id="UP001227230">
    <property type="component" value="Chromosome 1"/>
</dbReference>
<feature type="compositionally biased region" description="Basic and acidic residues" evidence="2">
    <location>
        <begin position="559"/>
        <end position="572"/>
    </location>
</feature>
<evidence type="ECO:0000313" key="5">
    <source>
        <dbReference type="EMBL" id="WJZ80678.1"/>
    </source>
</evidence>
<feature type="compositionally biased region" description="Acidic residues" evidence="2">
    <location>
        <begin position="580"/>
        <end position="633"/>
    </location>
</feature>
<feature type="region of interest" description="Disordered" evidence="2">
    <location>
        <begin position="513"/>
        <end position="672"/>
    </location>
</feature>
<dbReference type="PANTHER" id="PTHR12730">
    <property type="entry name" value="HSDA/SDA1-RELATED"/>
    <property type="match status" value="1"/>
</dbReference>
<dbReference type="Pfam" id="PF08158">
    <property type="entry name" value="SDA1_HEAT"/>
    <property type="match status" value="1"/>
</dbReference>
<evidence type="ECO:0000256" key="2">
    <source>
        <dbReference type="SAM" id="MobiDB-lite"/>
    </source>
</evidence>
<gene>
    <name evidence="5" type="ORF">VitviT2T_000579</name>
</gene>
<evidence type="ECO:0000259" key="3">
    <source>
        <dbReference type="Pfam" id="PF08158"/>
    </source>
</evidence>
<keyword evidence="1" id="KW-0690">Ribosome biogenesis</keyword>
<evidence type="ECO:0000256" key="1">
    <source>
        <dbReference type="RuleBase" id="RU365057"/>
    </source>
</evidence>
<name>A0ABY9BCX8_VITVI</name>
<comment type="function">
    <text evidence="1">Required for 60S pre-ribosomal subunits export to the cytoplasm.</text>
</comment>
<feature type="domain" description="SDA1 C-terminal" evidence="4">
    <location>
        <begin position="796"/>
        <end position="841"/>
    </location>
</feature>
<organism evidence="5 6">
    <name type="scientific">Vitis vinifera</name>
    <name type="common">Grape</name>
    <dbReference type="NCBI Taxonomy" id="29760"/>
    <lineage>
        <taxon>Eukaryota</taxon>
        <taxon>Viridiplantae</taxon>
        <taxon>Streptophyta</taxon>
        <taxon>Embryophyta</taxon>
        <taxon>Tracheophyta</taxon>
        <taxon>Spermatophyta</taxon>
        <taxon>Magnoliopsida</taxon>
        <taxon>eudicotyledons</taxon>
        <taxon>Gunneridae</taxon>
        <taxon>Pentapetalae</taxon>
        <taxon>rosids</taxon>
        <taxon>Vitales</taxon>
        <taxon>Vitaceae</taxon>
        <taxon>Viteae</taxon>
        <taxon>Vitis</taxon>
    </lineage>
</organism>
<protein>
    <recommendedName>
        <fullName evidence="1">Protein SDA1</fullName>
    </recommendedName>
</protein>
<dbReference type="SUPFAM" id="SSF48371">
    <property type="entry name" value="ARM repeat"/>
    <property type="match status" value="1"/>
</dbReference>